<evidence type="ECO:0000313" key="5">
    <source>
        <dbReference type="EMBL" id="SLN56971.1"/>
    </source>
</evidence>
<keyword evidence="5" id="KW-0378">Hydrolase</keyword>
<keyword evidence="6" id="KW-1185">Reference proteome</keyword>
<dbReference type="SUPFAM" id="SSF56784">
    <property type="entry name" value="HAD-like"/>
    <property type="match status" value="1"/>
</dbReference>
<comment type="pathway">
    <text evidence="2">Organic acid metabolism; glycolate biosynthesis; glycolate from 2-phosphoglycolate: step 1/1.</text>
</comment>
<dbReference type="SFLD" id="SFLDG01129">
    <property type="entry name" value="C1.5:_HAD__Beta-PGM__Phosphata"/>
    <property type="match status" value="1"/>
</dbReference>
<gene>
    <name evidence="5" type="primary">gph_3</name>
    <name evidence="5" type="ORF">PSA7680_02968</name>
</gene>
<proteinExistence type="inferred from homology"/>
<name>A0A1Y5T9E7_9RHOB</name>
<comment type="catalytic activity">
    <reaction evidence="1">
        <text>2-phosphoglycolate + H2O = glycolate + phosphate</text>
        <dbReference type="Rhea" id="RHEA:14369"/>
        <dbReference type="ChEBI" id="CHEBI:15377"/>
        <dbReference type="ChEBI" id="CHEBI:29805"/>
        <dbReference type="ChEBI" id="CHEBI:43474"/>
        <dbReference type="ChEBI" id="CHEBI:58033"/>
        <dbReference type="EC" id="3.1.3.18"/>
    </reaction>
</comment>
<reference evidence="5 6" key="1">
    <citation type="submission" date="2017-03" db="EMBL/GenBank/DDBJ databases">
        <authorList>
            <person name="Afonso C.L."/>
            <person name="Miller P.J."/>
            <person name="Scott M.A."/>
            <person name="Spackman E."/>
            <person name="Goraichik I."/>
            <person name="Dimitrov K.M."/>
            <person name="Suarez D.L."/>
            <person name="Swayne D.E."/>
        </authorList>
    </citation>
    <scope>NUCLEOTIDE SEQUENCE [LARGE SCALE GENOMIC DNA]</scope>
    <source>
        <strain evidence="5 6">CECT 7680</strain>
    </source>
</reference>
<dbReference type="PANTHER" id="PTHR43434">
    <property type="entry name" value="PHOSPHOGLYCOLATE PHOSPHATASE"/>
    <property type="match status" value="1"/>
</dbReference>
<dbReference type="InterPro" id="IPR023214">
    <property type="entry name" value="HAD_sf"/>
</dbReference>
<dbReference type="Gene3D" id="3.40.50.1000">
    <property type="entry name" value="HAD superfamily/HAD-like"/>
    <property type="match status" value="1"/>
</dbReference>
<sequence>MTDIRAVLFDKDGTLFDFNATWSAWAHGFLGELSGGDPALAGRLGRAIGYDMELKIFEAGSPVIAGTPGEIAEAMLPLLPGQGAAALIEQMNRAAAQAPMVEAAPLVDLLGRLKAVGLRLGVATNDAEAPARAHLAATGVLGHFDFVAGFDSGHGAKPDPGMLLAFAEAVGVPPAQVLMVGDSRHDLLAGRAAGMPTLGVLTGLAQEEELAPLALAVLPHIGHLPDWLGGRASERALENAAG</sequence>
<comment type="similarity">
    <text evidence="3">Belongs to the HAD-like hydrolase superfamily. CbbY/CbbZ/Gph/YieH family.</text>
</comment>
<evidence type="ECO:0000256" key="4">
    <source>
        <dbReference type="ARBA" id="ARBA00013078"/>
    </source>
</evidence>
<dbReference type="InterPro" id="IPR023198">
    <property type="entry name" value="PGP-like_dom2"/>
</dbReference>
<evidence type="ECO:0000256" key="2">
    <source>
        <dbReference type="ARBA" id="ARBA00004818"/>
    </source>
</evidence>
<organism evidence="5 6">
    <name type="scientific">Pseudoruegeria aquimaris</name>
    <dbReference type="NCBI Taxonomy" id="393663"/>
    <lineage>
        <taxon>Bacteria</taxon>
        <taxon>Pseudomonadati</taxon>
        <taxon>Pseudomonadota</taxon>
        <taxon>Alphaproteobacteria</taxon>
        <taxon>Rhodobacterales</taxon>
        <taxon>Roseobacteraceae</taxon>
        <taxon>Pseudoruegeria</taxon>
    </lineage>
</organism>
<dbReference type="GO" id="GO:0005829">
    <property type="term" value="C:cytosol"/>
    <property type="evidence" value="ECO:0007669"/>
    <property type="project" value="TreeGrafter"/>
</dbReference>
<dbReference type="InterPro" id="IPR036412">
    <property type="entry name" value="HAD-like_sf"/>
</dbReference>
<dbReference type="OrthoDB" id="9797743at2"/>
<dbReference type="GO" id="GO:0008967">
    <property type="term" value="F:phosphoglycolate phosphatase activity"/>
    <property type="evidence" value="ECO:0007669"/>
    <property type="project" value="UniProtKB-EC"/>
</dbReference>
<dbReference type="InterPro" id="IPR006439">
    <property type="entry name" value="HAD-SF_hydro_IA"/>
</dbReference>
<accession>A0A1Y5T9E7</accession>
<dbReference type="NCBIfam" id="TIGR01549">
    <property type="entry name" value="HAD-SF-IA-v1"/>
    <property type="match status" value="1"/>
</dbReference>
<dbReference type="EC" id="3.1.3.18" evidence="4"/>
<dbReference type="AlphaFoldDB" id="A0A1Y5T9E7"/>
<evidence type="ECO:0000256" key="3">
    <source>
        <dbReference type="ARBA" id="ARBA00006171"/>
    </source>
</evidence>
<dbReference type="GO" id="GO:0006281">
    <property type="term" value="P:DNA repair"/>
    <property type="evidence" value="ECO:0007669"/>
    <property type="project" value="TreeGrafter"/>
</dbReference>
<evidence type="ECO:0000256" key="1">
    <source>
        <dbReference type="ARBA" id="ARBA00000830"/>
    </source>
</evidence>
<dbReference type="Proteomes" id="UP000193409">
    <property type="component" value="Unassembled WGS sequence"/>
</dbReference>
<dbReference type="PRINTS" id="PR00413">
    <property type="entry name" value="HADHALOGNASE"/>
</dbReference>
<dbReference type="SFLD" id="SFLDS00003">
    <property type="entry name" value="Haloacid_Dehalogenase"/>
    <property type="match status" value="1"/>
</dbReference>
<dbReference type="InterPro" id="IPR050155">
    <property type="entry name" value="HAD-like_hydrolase_sf"/>
</dbReference>
<dbReference type="NCBIfam" id="TIGR01509">
    <property type="entry name" value="HAD-SF-IA-v3"/>
    <property type="match status" value="1"/>
</dbReference>
<evidence type="ECO:0000313" key="6">
    <source>
        <dbReference type="Proteomes" id="UP000193409"/>
    </source>
</evidence>
<dbReference type="Gene3D" id="1.10.150.240">
    <property type="entry name" value="Putative phosphatase, domain 2"/>
    <property type="match status" value="1"/>
</dbReference>
<dbReference type="PANTHER" id="PTHR43434:SF1">
    <property type="entry name" value="PHOSPHOGLYCOLATE PHOSPHATASE"/>
    <property type="match status" value="1"/>
</dbReference>
<dbReference type="RefSeq" id="WP_085869503.1">
    <property type="nucleotide sequence ID" value="NZ_FWFQ01000024.1"/>
</dbReference>
<protein>
    <recommendedName>
        <fullName evidence="4">phosphoglycolate phosphatase</fullName>
        <ecNumber evidence="4">3.1.3.18</ecNumber>
    </recommendedName>
</protein>
<dbReference type="EMBL" id="FWFQ01000024">
    <property type="protein sequence ID" value="SLN56971.1"/>
    <property type="molecule type" value="Genomic_DNA"/>
</dbReference>
<dbReference type="Pfam" id="PF00702">
    <property type="entry name" value="Hydrolase"/>
    <property type="match status" value="1"/>
</dbReference>